<dbReference type="Proteomes" id="UP000651010">
    <property type="component" value="Unassembled WGS sequence"/>
</dbReference>
<evidence type="ECO:0000256" key="10">
    <source>
        <dbReference type="HAMAP-Rule" id="MF_00127"/>
    </source>
</evidence>
<dbReference type="PANTHER" id="PTHR11476">
    <property type="entry name" value="HISTIDYL-TRNA SYNTHETASE"/>
    <property type="match status" value="1"/>
</dbReference>
<dbReference type="InterPro" id="IPR045864">
    <property type="entry name" value="aa-tRNA-synth_II/BPL/LPL"/>
</dbReference>
<evidence type="ECO:0000313" key="13">
    <source>
        <dbReference type="Proteomes" id="UP000651010"/>
    </source>
</evidence>
<dbReference type="EMBL" id="JACZZA010000006">
    <property type="protein sequence ID" value="MBE1160945.1"/>
    <property type="molecule type" value="Genomic_DNA"/>
</dbReference>
<comment type="similarity">
    <text evidence="1 10">Belongs to the class-II aminoacyl-tRNA synthetase family.</text>
</comment>
<evidence type="ECO:0000256" key="6">
    <source>
        <dbReference type="ARBA" id="ARBA00022840"/>
    </source>
</evidence>
<dbReference type="InterPro" id="IPR036621">
    <property type="entry name" value="Anticodon-bd_dom_sf"/>
</dbReference>
<dbReference type="InterPro" id="IPR033656">
    <property type="entry name" value="HisRS_anticodon"/>
</dbReference>
<dbReference type="EC" id="6.1.1.21" evidence="10"/>
<keyword evidence="7 10" id="KW-0648">Protein biosynthesis</keyword>
<dbReference type="Pfam" id="PF13393">
    <property type="entry name" value="tRNA-synt_His"/>
    <property type="match status" value="1"/>
</dbReference>
<dbReference type="CDD" id="cd00773">
    <property type="entry name" value="HisRS-like_core"/>
    <property type="match status" value="1"/>
</dbReference>
<feature type="domain" description="Aminoacyl-transfer RNA synthetases class-II family profile" evidence="11">
    <location>
        <begin position="24"/>
        <end position="371"/>
    </location>
</feature>
<dbReference type="Pfam" id="PF03129">
    <property type="entry name" value="HGTP_anticodon"/>
    <property type="match status" value="1"/>
</dbReference>
<keyword evidence="6 10" id="KW-0067">ATP-binding</keyword>
<evidence type="ECO:0000256" key="4">
    <source>
        <dbReference type="ARBA" id="ARBA00022598"/>
    </source>
</evidence>
<keyword evidence="8 10" id="KW-0030">Aminoacyl-tRNA synthetase</keyword>
<dbReference type="PIRSF" id="PIRSF001549">
    <property type="entry name" value="His-tRNA_synth"/>
    <property type="match status" value="1"/>
</dbReference>
<dbReference type="PANTHER" id="PTHR11476:SF7">
    <property type="entry name" value="HISTIDINE--TRNA LIGASE"/>
    <property type="match status" value="1"/>
</dbReference>
<evidence type="ECO:0000256" key="7">
    <source>
        <dbReference type="ARBA" id="ARBA00022917"/>
    </source>
</evidence>
<name>A0ABR9GA76_9GAMM</name>
<comment type="caution">
    <text evidence="12">The sequence shown here is derived from an EMBL/GenBank/DDBJ whole genome shotgun (WGS) entry which is preliminary data.</text>
</comment>
<evidence type="ECO:0000256" key="3">
    <source>
        <dbReference type="ARBA" id="ARBA00022490"/>
    </source>
</evidence>
<accession>A0ABR9GA76</accession>
<evidence type="ECO:0000256" key="8">
    <source>
        <dbReference type="ARBA" id="ARBA00023146"/>
    </source>
</evidence>
<keyword evidence="3 10" id="KW-0963">Cytoplasm</keyword>
<keyword evidence="4 10" id="KW-0436">Ligase</keyword>
<dbReference type="RefSeq" id="WP_192555806.1">
    <property type="nucleotide sequence ID" value="NZ_JACZZA010000006.1"/>
</dbReference>
<dbReference type="InterPro" id="IPR004154">
    <property type="entry name" value="Anticodon-bd"/>
</dbReference>
<comment type="subcellular location">
    <subcellularLocation>
        <location evidence="10">Cytoplasm</location>
    </subcellularLocation>
</comment>
<dbReference type="InterPro" id="IPR015807">
    <property type="entry name" value="His-tRNA-ligase"/>
</dbReference>
<evidence type="ECO:0000256" key="9">
    <source>
        <dbReference type="ARBA" id="ARBA00047639"/>
    </source>
</evidence>
<dbReference type="NCBIfam" id="TIGR00442">
    <property type="entry name" value="hisS"/>
    <property type="match status" value="1"/>
</dbReference>
<dbReference type="HAMAP" id="MF_00127">
    <property type="entry name" value="His_tRNA_synth"/>
    <property type="match status" value="1"/>
</dbReference>
<evidence type="ECO:0000256" key="2">
    <source>
        <dbReference type="ARBA" id="ARBA00011738"/>
    </source>
</evidence>
<evidence type="ECO:0000256" key="5">
    <source>
        <dbReference type="ARBA" id="ARBA00022741"/>
    </source>
</evidence>
<proteinExistence type="inferred from homology"/>
<organism evidence="12 13">
    <name type="scientific">Dyella acidiphila</name>
    <dbReference type="NCBI Taxonomy" id="2775866"/>
    <lineage>
        <taxon>Bacteria</taxon>
        <taxon>Pseudomonadati</taxon>
        <taxon>Pseudomonadota</taxon>
        <taxon>Gammaproteobacteria</taxon>
        <taxon>Lysobacterales</taxon>
        <taxon>Rhodanobacteraceae</taxon>
        <taxon>Dyella</taxon>
    </lineage>
</organism>
<dbReference type="Gene3D" id="3.40.50.800">
    <property type="entry name" value="Anticodon-binding domain"/>
    <property type="match status" value="1"/>
</dbReference>
<sequence length="457" mass="51055">MALTQARTMPGVLELLPLDQIAFQRMLDVIRRNYERFGFLPVETPVMEYSDVLLTKTGGETERQVYFVQSTGALEQGEKPELALRFDLTVPLARYVAEHEHDLSFPFRRYQMQRVYRGERAQRGRFREFYQCDIDVIGKDSLSIRYDAELPAVIYSVFRELNIGAFTIQLNNRKLMRGYFESLGVTDPEQQTLVLREVDKLDKRGADYVRETLTGDAFGMSAEAAQKVLDFVQVRSTSLQDAYAKLDALGAGPEVMEQGRAELKEVLGLIHAFGVPETHYALNLSIARGLDYYTGTVYETTLNDHPQIGSICSGGRYENLAGQYTKSHLPGVGISIGLTRLYWQLRDAGLIGTARSTVDVLITQMDAAQLPAYLALAGELRAAGIATEVVLEGGKLGKQFKYADRAGIRFVVVLGEDEITKGVVTVKDLRREDQFEVARGELIKTLRVELAQAEVGG</sequence>
<dbReference type="Gene3D" id="3.30.930.10">
    <property type="entry name" value="Bira Bifunctional Protein, Domain 2"/>
    <property type="match status" value="1"/>
</dbReference>
<dbReference type="GO" id="GO:0004821">
    <property type="term" value="F:histidine-tRNA ligase activity"/>
    <property type="evidence" value="ECO:0007669"/>
    <property type="project" value="UniProtKB-EC"/>
</dbReference>
<comment type="subunit">
    <text evidence="2 10">Homodimer.</text>
</comment>
<dbReference type="InterPro" id="IPR006195">
    <property type="entry name" value="aa-tRNA-synth_II"/>
</dbReference>
<reference evidence="12 13" key="1">
    <citation type="submission" date="2020-09" db="EMBL/GenBank/DDBJ databases">
        <title>Dyella sp. 7MK23 isolated from forest soil.</title>
        <authorList>
            <person name="Fu J."/>
        </authorList>
    </citation>
    <scope>NUCLEOTIDE SEQUENCE [LARGE SCALE GENOMIC DNA]</scope>
    <source>
        <strain evidence="12 13">7MK23</strain>
    </source>
</reference>
<comment type="catalytic activity">
    <reaction evidence="9 10">
        <text>tRNA(His) + L-histidine + ATP = L-histidyl-tRNA(His) + AMP + diphosphate + H(+)</text>
        <dbReference type="Rhea" id="RHEA:17313"/>
        <dbReference type="Rhea" id="RHEA-COMP:9665"/>
        <dbReference type="Rhea" id="RHEA-COMP:9689"/>
        <dbReference type="ChEBI" id="CHEBI:15378"/>
        <dbReference type="ChEBI" id="CHEBI:30616"/>
        <dbReference type="ChEBI" id="CHEBI:33019"/>
        <dbReference type="ChEBI" id="CHEBI:57595"/>
        <dbReference type="ChEBI" id="CHEBI:78442"/>
        <dbReference type="ChEBI" id="CHEBI:78527"/>
        <dbReference type="ChEBI" id="CHEBI:456215"/>
        <dbReference type="EC" id="6.1.1.21"/>
    </reaction>
</comment>
<dbReference type="SUPFAM" id="SSF55681">
    <property type="entry name" value="Class II aaRS and biotin synthetases"/>
    <property type="match status" value="1"/>
</dbReference>
<evidence type="ECO:0000256" key="1">
    <source>
        <dbReference type="ARBA" id="ARBA00008226"/>
    </source>
</evidence>
<evidence type="ECO:0000313" key="12">
    <source>
        <dbReference type="EMBL" id="MBE1160945.1"/>
    </source>
</evidence>
<dbReference type="InterPro" id="IPR004516">
    <property type="entry name" value="HisRS/HisZ"/>
</dbReference>
<protein>
    <recommendedName>
        <fullName evidence="10">Histidine--tRNA ligase</fullName>
        <ecNumber evidence="10">6.1.1.21</ecNumber>
    </recommendedName>
    <alternativeName>
        <fullName evidence="10">Histidyl-tRNA synthetase</fullName>
        <shortName evidence="10">HisRS</shortName>
    </alternativeName>
</protein>
<dbReference type="PROSITE" id="PS50862">
    <property type="entry name" value="AA_TRNA_LIGASE_II"/>
    <property type="match status" value="1"/>
</dbReference>
<dbReference type="SUPFAM" id="SSF52954">
    <property type="entry name" value="Class II aaRS ABD-related"/>
    <property type="match status" value="1"/>
</dbReference>
<gene>
    <name evidence="10" type="primary">hisS</name>
    <name evidence="12" type="ORF">IGX34_11135</name>
</gene>
<keyword evidence="5 10" id="KW-0547">Nucleotide-binding</keyword>
<dbReference type="InterPro" id="IPR041715">
    <property type="entry name" value="HisRS-like_core"/>
</dbReference>
<keyword evidence="13" id="KW-1185">Reference proteome</keyword>
<evidence type="ECO:0000259" key="11">
    <source>
        <dbReference type="PROSITE" id="PS50862"/>
    </source>
</evidence>
<dbReference type="CDD" id="cd00859">
    <property type="entry name" value="HisRS_anticodon"/>
    <property type="match status" value="1"/>
</dbReference>